<accession>X1S274</accession>
<dbReference type="Pfam" id="PF12706">
    <property type="entry name" value="Lactamase_B_2"/>
    <property type="match status" value="1"/>
</dbReference>
<dbReference type="AlphaFoldDB" id="X1S274"/>
<comment type="caution">
    <text evidence="2">The sequence shown here is derived from an EMBL/GenBank/DDBJ whole genome shotgun (WGS) entry which is preliminary data.</text>
</comment>
<dbReference type="SUPFAM" id="SSF56281">
    <property type="entry name" value="Metallo-hydrolase/oxidoreductase"/>
    <property type="match status" value="1"/>
</dbReference>
<dbReference type="PANTHER" id="PTHR43546:SF4">
    <property type="entry name" value="UPF0282 PROTEIN MJ1629"/>
    <property type="match status" value="1"/>
</dbReference>
<dbReference type="PANTHER" id="PTHR43546">
    <property type="entry name" value="UPF0173 METAL-DEPENDENT HYDROLASE MJ1163-RELATED"/>
    <property type="match status" value="1"/>
</dbReference>
<protein>
    <recommendedName>
        <fullName evidence="1">Metallo-beta-lactamase domain-containing protein</fullName>
    </recommendedName>
</protein>
<evidence type="ECO:0000259" key="1">
    <source>
        <dbReference type="Pfam" id="PF12706"/>
    </source>
</evidence>
<evidence type="ECO:0000313" key="2">
    <source>
        <dbReference type="EMBL" id="GAI87147.1"/>
    </source>
</evidence>
<proteinExistence type="predicted"/>
<feature type="non-terminal residue" evidence="2">
    <location>
        <position position="1"/>
    </location>
</feature>
<dbReference type="Gene3D" id="3.60.15.10">
    <property type="entry name" value="Ribonuclease Z/Hydroxyacylglutathione hydrolase-like"/>
    <property type="match status" value="1"/>
</dbReference>
<name>X1S274_9ZZZZ</name>
<sequence length="255" mass="28614">GVFRMKIKWHGWADFEFTTRKGIKILVDAYYNGPNKPKDVEKVDYMVITHGSFDHALNWVNIAKKTTPKLIFCDHGTKIHGLRNGLPNNKFRIMVPGFSYEFDNILFKCVQSVHAAIFISRDNDPQPGAIGEKVGEAITSFPFGVIIRDDDGSSVYVPGDTAIGSHLKTIRELYKPDVSLLHCVGVPGWSAEMTPKEAALALQWLGSQVVIPMHYDPSNVFMNQEVNKFIEYCYSLCPSAKVVKLKPGETFEYPA</sequence>
<dbReference type="InterPro" id="IPR036866">
    <property type="entry name" value="RibonucZ/Hydroxyglut_hydro"/>
</dbReference>
<reference evidence="2" key="1">
    <citation type="journal article" date="2014" name="Front. Microbiol.">
        <title>High frequency of phylogenetically diverse reductive dehalogenase-homologous genes in deep subseafloor sedimentary metagenomes.</title>
        <authorList>
            <person name="Kawai M."/>
            <person name="Futagami T."/>
            <person name="Toyoda A."/>
            <person name="Takaki Y."/>
            <person name="Nishi S."/>
            <person name="Hori S."/>
            <person name="Arai W."/>
            <person name="Tsubouchi T."/>
            <person name="Morono Y."/>
            <person name="Uchiyama I."/>
            <person name="Ito T."/>
            <person name="Fujiyama A."/>
            <person name="Inagaki F."/>
            <person name="Takami H."/>
        </authorList>
    </citation>
    <scope>NUCLEOTIDE SEQUENCE</scope>
    <source>
        <strain evidence="2">Expedition CK06-06</strain>
    </source>
</reference>
<gene>
    <name evidence="2" type="ORF">S12H4_13025</name>
</gene>
<dbReference type="InterPro" id="IPR001279">
    <property type="entry name" value="Metallo-B-lactamas"/>
</dbReference>
<dbReference type="EMBL" id="BARW01006211">
    <property type="protein sequence ID" value="GAI87147.1"/>
    <property type="molecule type" value="Genomic_DNA"/>
</dbReference>
<organism evidence="2">
    <name type="scientific">marine sediment metagenome</name>
    <dbReference type="NCBI Taxonomy" id="412755"/>
    <lineage>
        <taxon>unclassified sequences</taxon>
        <taxon>metagenomes</taxon>
        <taxon>ecological metagenomes</taxon>
    </lineage>
</organism>
<feature type="domain" description="Metallo-beta-lactamase" evidence="1">
    <location>
        <begin position="30"/>
        <end position="215"/>
    </location>
</feature>
<dbReference type="InterPro" id="IPR050114">
    <property type="entry name" value="UPF0173_UPF0282_UlaG_hydrolase"/>
</dbReference>